<dbReference type="Proteomes" id="UP000287401">
    <property type="component" value="Unassembled WGS sequence"/>
</dbReference>
<evidence type="ECO:0000313" key="1">
    <source>
        <dbReference type="EMBL" id="RSU54117.1"/>
    </source>
</evidence>
<accession>A0A430BN35</accession>
<name>A0A430BN35_SPHYA</name>
<reference evidence="1 2" key="1">
    <citation type="submission" date="2018-07" db="EMBL/GenBank/DDBJ databases">
        <title>Genomic and Epidemiologic Investigation of an Indolent Hospital Outbreak.</title>
        <authorList>
            <person name="Johnson R.C."/>
            <person name="Deming C."/>
            <person name="Conlan S."/>
            <person name="Zellmer C.J."/>
            <person name="Michelin A.V."/>
            <person name="Lee-Lin S."/>
            <person name="Thomas P.J."/>
            <person name="Park M."/>
            <person name="Weingarten R.A."/>
            <person name="Less J."/>
            <person name="Dekker J.P."/>
            <person name="Frank K.M."/>
            <person name="Musser K.A."/>
            <person name="Mcquiston J.R."/>
            <person name="Henderson D.K."/>
            <person name="Lau A.F."/>
            <person name="Palmore T.N."/>
            <person name="Segre J.A."/>
        </authorList>
    </citation>
    <scope>NUCLEOTIDE SEQUENCE [LARGE SCALE GENOMIC DNA]</scope>
    <source>
        <strain evidence="1 2">SK-NIH.Env6_1116</strain>
    </source>
</reference>
<gene>
    <name evidence="1" type="ORF">DAH51_20440</name>
</gene>
<dbReference type="AlphaFoldDB" id="A0A430BN35"/>
<proteinExistence type="predicted"/>
<comment type="caution">
    <text evidence="1">The sequence shown here is derived from an EMBL/GenBank/DDBJ whole genome shotgun (WGS) entry which is preliminary data.</text>
</comment>
<evidence type="ECO:0000313" key="2">
    <source>
        <dbReference type="Proteomes" id="UP000287401"/>
    </source>
</evidence>
<dbReference type="EMBL" id="QRAL01000030">
    <property type="protein sequence ID" value="RSU54117.1"/>
    <property type="molecule type" value="Genomic_DNA"/>
</dbReference>
<organism evidence="1 2">
    <name type="scientific">Sphingobium yanoikuyae</name>
    <name type="common">Sphingomonas yanoikuyae</name>
    <dbReference type="NCBI Taxonomy" id="13690"/>
    <lineage>
        <taxon>Bacteria</taxon>
        <taxon>Pseudomonadati</taxon>
        <taxon>Pseudomonadota</taxon>
        <taxon>Alphaproteobacteria</taxon>
        <taxon>Sphingomonadales</taxon>
        <taxon>Sphingomonadaceae</taxon>
        <taxon>Sphingobium</taxon>
    </lineage>
</organism>
<dbReference type="RefSeq" id="WP_125999555.1">
    <property type="nucleotide sequence ID" value="NZ_QRAL01000030.1"/>
</dbReference>
<protein>
    <submittedName>
        <fullName evidence="1">Uncharacterized protein</fullName>
    </submittedName>
</protein>
<sequence length="91" mass="10132">MMVVTITIWPGGDEAAAFDIAQMKIENESGLADVSDYTARIVQCENRRLGVQGMDTRVEVLSHPRRDGPWALLKRILDQVQFNRAGRSSAT</sequence>